<dbReference type="PROSITE" id="PS00832">
    <property type="entry name" value="25A_SYNTH_1"/>
    <property type="match status" value="1"/>
</dbReference>
<dbReference type="GO" id="GO:0016020">
    <property type="term" value="C:membrane"/>
    <property type="evidence" value="ECO:0007669"/>
    <property type="project" value="TreeGrafter"/>
</dbReference>
<evidence type="ECO:0000313" key="1">
    <source>
        <dbReference type="EMBL" id="PVD20449.1"/>
    </source>
</evidence>
<dbReference type="GO" id="GO:0005654">
    <property type="term" value="C:nucleoplasm"/>
    <property type="evidence" value="ECO:0007669"/>
    <property type="project" value="TreeGrafter"/>
</dbReference>
<dbReference type="Gene3D" id="3.30.460.10">
    <property type="entry name" value="Beta Polymerase, domain 2"/>
    <property type="match status" value="1"/>
</dbReference>
<dbReference type="PANTHER" id="PTHR11258:SF11">
    <property type="entry name" value="C2H2-TYPE DOMAIN-CONTAINING PROTEIN"/>
    <property type="match status" value="1"/>
</dbReference>
<dbReference type="OrthoDB" id="1885901at2759"/>
<dbReference type="PROSITE" id="PS50152">
    <property type="entry name" value="25A_SYNTH_3"/>
    <property type="match status" value="1"/>
</dbReference>
<gene>
    <name evidence="1" type="ORF">C0Q70_18605</name>
</gene>
<accession>A0A2T7NGZ8</accession>
<dbReference type="GO" id="GO:0005829">
    <property type="term" value="C:cytosol"/>
    <property type="evidence" value="ECO:0007669"/>
    <property type="project" value="TreeGrafter"/>
</dbReference>
<organism evidence="1 2">
    <name type="scientific">Pomacea canaliculata</name>
    <name type="common">Golden apple snail</name>
    <dbReference type="NCBI Taxonomy" id="400727"/>
    <lineage>
        <taxon>Eukaryota</taxon>
        <taxon>Metazoa</taxon>
        <taxon>Spiralia</taxon>
        <taxon>Lophotrochozoa</taxon>
        <taxon>Mollusca</taxon>
        <taxon>Gastropoda</taxon>
        <taxon>Caenogastropoda</taxon>
        <taxon>Architaenioglossa</taxon>
        <taxon>Ampullarioidea</taxon>
        <taxon>Ampullariidae</taxon>
        <taxon>Pomacea</taxon>
    </lineage>
</organism>
<dbReference type="CDD" id="cd05400">
    <property type="entry name" value="NT_2-5OAS_ClassI-CCAase"/>
    <property type="match status" value="1"/>
</dbReference>
<dbReference type="GO" id="GO:0001730">
    <property type="term" value="F:2'-5'-oligoadenylate synthetase activity"/>
    <property type="evidence" value="ECO:0007669"/>
    <property type="project" value="TreeGrafter"/>
</dbReference>
<reference evidence="1 2" key="1">
    <citation type="submission" date="2018-04" db="EMBL/GenBank/DDBJ databases">
        <title>The genome of golden apple snail Pomacea canaliculata provides insight into stress tolerance and invasive adaptation.</title>
        <authorList>
            <person name="Liu C."/>
            <person name="Liu B."/>
            <person name="Ren Y."/>
            <person name="Zhang Y."/>
            <person name="Wang H."/>
            <person name="Li S."/>
            <person name="Jiang F."/>
            <person name="Yin L."/>
            <person name="Zhang G."/>
            <person name="Qian W."/>
            <person name="Fan W."/>
        </authorList>
    </citation>
    <scope>NUCLEOTIDE SEQUENCE [LARGE SCALE GENOMIC DNA]</scope>
    <source>
        <strain evidence="1">SZHN2017</strain>
        <tissue evidence="1">Muscle</tissue>
    </source>
</reference>
<comment type="caution">
    <text evidence="1">The sequence shown here is derived from an EMBL/GenBank/DDBJ whole genome shotgun (WGS) entry which is preliminary data.</text>
</comment>
<sequence>MDEIFPDMRPGQSLDDYIEKSLRPTPQEFSRFHTAVDLFVRFLQKTFSDSTYSVAKVLKSGSLAKGTALRDSSDIDLVVFINGLTDIDDLMVAREALKRRMIAAAETYPSSLKTKKSTKFAAKFAFNNIELDVLPAFDALRSCGVHQDSQVLSKGLHSSHETVEKGERSHHPVLLSGAVDGESMEGHGWIQKATETCIHFQIFLKESLTNWLTSTTFELPLEEL</sequence>
<dbReference type="Proteomes" id="UP000245119">
    <property type="component" value="Linkage Group LG12"/>
</dbReference>
<dbReference type="InterPro" id="IPR006116">
    <property type="entry name" value="NT_2-5OAS_ClassI-CCAase"/>
</dbReference>
<dbReference type="SUPFAM" id="SSF81301">
    <property type="entry name" value="Nucleotidyltransferase"/>
    <property type="match status" value="1"/>
</dbReference>
<dbReference type="AlphaFoldDB" id="A0A2T7NGZ8"/>
<evidence type="ECO:0008006" key="3">
    <source>
        <dbReference type="Google" id="ProtNLM"/>
    </source>
</evidence>
<dbReference type="PANTHER" id="PTHR11258">
    <property type="entry name" value="2-5 OLIGOADENYLATE SYNTHETASE"/>
    <property type="match status" value="1"/>
</dbReference>
<evidence type="ECO:0000313" key="2">
    <source>
        <dbReference type="Proteomes" id="UP000245119"/>
    </source>
</evidence>
<dbReference type="GO" id="GO:0003725">
    <property type="term" value="F:double-stranded RNA binding"/>
    <property type="evidence" value="ECO:0007669"/>
    <property type="project" value="TreeGrafter"/>
</dbReference>
<keyword evidence="2" id="KW-1185">Reference proteome</keyword>
<dbReference type="InterPro" id="IPR043518">
    <property type="entry name" value="2-5OAS_N_CS"/>
</dbReference>
<protein>
    <recommendedName>
        <fullName evidence="3">Polymerase nucleotidyl transferase domain-containing protein</fullName>
    </recommendedName>
</protein>
<proteinExistence type="predicted"/>
<dbReference type="Pfam" id="PF18144">
    <property type="entry name" value="SMODS"/>
    <property type="match status" value="1"/>
</dbReference>
<dbReference type="EMBL" id="PZQS01000012">
    <property type="protein sequence ID" value="PVD20449.1"/>
    <property type="molecule type" value="Genomic_DNA"/>
</dbReference>
<name>A0A2T7NGZ8_POMCA</name>
<dbReference type="InterPro" id="IPR043519">
    <property type="entry name" value="NT_sf"/>
</dbReference>